<reference evidence="1 2" key="1">
    <citation type="journal article" date="2020" name="IScience">
        <title>Genome Sequencing of the Endangered Kingdonia uniflora (Circaeasteraceae, Ranunculales) Reveals Potential Mechanisms of Evolutionary Specialization.</title>
        <authorList>
            <person name="Sun Y."/>
            <person name="Deng T."/>
            <person name="Zhang A."/>
            <person name="Moore M.J."/>
            <person name="Landis J.B."/>
            <person name="Lin N."/>
            <person name="Zhang H."/>
            <person name="Zhang X."/>
            <person name="Huang J."/>
            <person name="Zhang X."/>
            <person name="Sun H."/>
            <person name="Wang H."/>
        </authorList>
    </citation>
    <scope>NUCLEOTIDE SEQUENCE [LARGE SCALE GENOMIC DNA]</scope>
    <source>
        <strain evidence="1">TB1705</strain>
        <tissue evidence="1">Leaf</tissue>
    </source>
</reference>
<comment type="caution">
    <text evidence="1">The sequence shown here is derived from an EMBL/GenBank/DDBJ whole genome shotgun (WGS) entry which is preliminary data.</text>
</comment>
<evidence type="ECO:0000313" key="1">
    <source>
        <dbReference type="EMBL" id="KAF6154901.1"/>
    </source>
</evidence>
<organism evidence="1 2">
    <name type="scientific">Kingdonia uniflora</name>
    <dbReference type="NCBI Taxonomy" id="39325"/>
    <lineage>
        <taxon>Eukaryota</taxon>
        <taxon>Viridiplantae</taxon>
        <taxon>Streptophyta</taxon>
        <taxon>Embryophyta</taxon>
        <taxon>Tracheophyta</taxon>
        <taxon>Spermatophyta</taxon>
        <taxon>Magnoliopsida</taxon>
        <taxon>Ranunculales</taxon>
        <taxon>Circaeasteraceae</taxon>
        <taxon>Kingdonia</taxon>
    </lineage>
</organism>
<dbReference type="OrthoDB" id="695631at2759"/>
<evidence type="ECO:0000313" key="2">
    <source>
        <dbReference type="Proteomes" id="UP000541444"/>
    </source>
</evidence>
<accession>A0A7J7MJ65</accession>
<sequence length="109" mass="11905">MTSSSLFSNTENANKSYEINGVDTMELVGSFPGILSPGPSSLIPISPNFFSVSPDPNLLSFLHDLSPIFHGNKNYIEGSFMPSPVSFFTSTPKASPTQSFDLFNLFQNY</sequence>
<keyword evidence="2" id="KW-1185">Reference proteome</keyword>
<dbReference type="Proteomes" id="UP000541444">
    <property type="component" value="Unassembled WGS sequence"/>
</dbReference>
<proteinExistence type="predicted"/>
<protein>
    <submittedName>
        <fullName evidence="1">Uncharacterized protein</fullName>
    </submittedName>
</protein>
<dbReference type="AlphaFoldDB" id="A0A7J7MJ65"/>
<name>A0A7J7MJ65_9MAGN</name>
<gene>
    <name evidence="1" type="ORF">GIB67_018338</name>
</gene>
<dbReference type="EMBL" id="JACGCM010001448">
    <property type="protein sequence ID" value="KAF6154901.1"/>
    <property type="molecule type" value="Genomic_DNA"/>
</dbReference>